<dbReference type="InterPro" id="IPR011990">
    <property type="entry name" value="TPR-like_helical_dom_sf"/>
</dbReference>
<accession>A0A512HLN3</accession>
<dbReference type="Pfam" id="PF06041">
    <property type="entry name" value="DUF924"/>
    <property type="match status" value="1"/>
</dbReference>
<dbReference type="AlphaFoldDB" id="A0A512HLN3"/>
<evidence type="ECO:0000313" key="2">
    <source>
        <dbReference type="Proteomes" id="UP000321717"/>
    </source>
</evidence>
<dbReference type="SUPFAM" id="SSF48452">
    <property type="entry name" value="TPR-like"/>
    <property type="match status" value="1"/>
</dbReference>
<dbReference type="Gene3D" id="1.25.40.10">
    <property type="entry name" value="Tetratricopeptide repeat domain"/>
    <property type="match status" value="1"/>
</dbReference>
<dbReference type="InterPro" id="IPR010323">
    <property type="entry name" value="DUF924"/>
</dbReference>
<evidence type="ECO:0008006" key="3">
    <source>
        <dbReference type="Google" id="ProtNLM"/>
    </source>
</evidence>
<gene>
    <name evidence="1" type="ORF">RNA01_32890</name>
</gene>
<dbReference type="Gene3D" id="1.20.58.320">
    <property type="entry name" value="TPR-like"/>
    <property type="match status" value="1"/>
</dbReference>
<dbReference type="OrthoDB" id="7593450at2"/>
<organism evidence="1 2">
    <name type="scientific">Ciceribacter naphthalenivorans</name>
    <dbReference type="NCBI Taxonomy" id="1118451"/>
    <lineage>
        <taxon>Bacteria</taxon>
        <taxon>Pseudomonadati</taxon>
        <taxon>Pseudomonadota</taxon>
        <taxon>Alphaproteobacteria</taxon>
        <taxon>Hyphomicrobiales</taxon>
        <taxon>Rhizobiaceae</taxon>
        <taxon>Ciceribacter</taxon>
    </lineage>
</organism>
<keyword evidence="2" id="KW-1185">Reference proteome</keyword>
<dbReference type="RefSeq" id="WP_147181299.1">
    <property type="nucleotide sequence ID" value="NZ_BJZP01000018.1"/>
</dbReference>
<name>A0A512HLN3_9HYPH</name>
<protein>
    <recommendedName>
        <fullName evidence="3">DUF924 domain-containing protein</fullName>
    </recommendedName>
</protein>
<sequence length="183" mass="20395">MTGPANVVSFWLEAGPQKWFAKDDGFDLAIRDGFLDTHFAAARGDLADWQQTAEGSLALLILLDQFPRNLFRGSGHAFATDPLARMIARKALERGFDRAVAPELRPFLYLPFEHSEDQADQALSMQLFTAHRDETGDTESLRWAVEHRDIIANFGRFPHRNAALGRETTSAEQAYLDGGGFKG</sequence>
<dbReference type="EMBL" id="BJZP01000018">
    <property type="protein sequence ID" value="GEO86357.1"/>
    <property type="molecule type" value="Genomic_DNA"/>
</dbReference>
<comment type="caution">
    <text evidence="1">The sequence shown here is derived from an EMBL/GenBank/DDBJ whole genome shotgun (WGS) entry which is preliminary data.</text>
</comment>
<evidence type="ECO:0000313" key="1">
    <source>
        <dbReference type="EMBL" id="GEO86357.1"/>
    </source>
</evidence>
<dbReference type="Proteomes" id="UP000321717">
    <property type="component" value="Unassembled WGS sequence"/>
</dbReference>
<proteinExistence type="predicted"/>
<reference evidence="1 2" key="1">
    <citation type="submission" date="2019-07" db="EMBL/GenBank/DDBJ databases">
        <title>Whole genome shotgun sequence of Rhizobium naphthalenivorans NBRC 107585.</title>
        <authorList>
            <person name="Hosoyama A."/>
            <person name="Uohara A."/>
            <person name="Ohji S."/>
            <person name="Ichikawa N."/>
        </authorList>
    </citation>
    <scope>NUCLEOTIDE SEQUENCE [LARGE SCALE GENOMIC DNA]</scope>
    <source>
        <strain evidence="1 2">NBRC 107585</strain>
    </source>
</reference>